<name>A0A3S9NKJ4_9BURK</name>
<feature type="transmembrane region" description="Helical" evidence="2">
    <location>
        <begin position="20"/>
        <end position="38"/>
    </location>
</feature>
<evidence type="ECO:0000256" key="2">
    <source>
        <dbReference type="SAM" id="Phobius"/>
    </source>
</evidence>
<dbReference type="EMBL" id="CP034547">
    <property type="protein sequence ID" value="AZQ56216.1"/>
    <property type="molecule type" value="Genomic_DNA"/>
</dbReference>
<feature type="compositionally biased region" description="Polar residues" evidence="1">
    <location>
        <begin position="245"/>
        <end position="258"/>
    </location>
</feature>
<keyword evidence="2" id="KW-0812">Transmembrane</keyword>
<reference evidence="3 4" key="1">
    <citation type="submission" date="2018-12" db="EMBL/GenBank/DDBJ databases">
        <title>Cadmium resistance mechanism in endophytic bacteria Burkholderia cenocepacia YG-3.</title>
        <authorList>
            <person name="Zhang X."/>
            <person name="Wang X."/>
            <person name="Zhu Y."/>
        </authorList>
    </citation>
    <scope>NUCLEOTIDE SEQUENCE [LARGE SCALE GENOMIC DNA]</scope>
    <source>
        <strain evidence="3 4">YG-3</strain>
    </source>
</reference>
<proteinExistence type="predicted"/>
<gene>
    <name evidence="3" type="ORF">D5R55_36140</name>
</gene>
<organism evidence="3 4">
    <name type="scientific">Burkholderia cenocepacia</name>
    <dbReference type="NCBI Taxonomy" id="95486"/>
    <lineage>
        <taxon>Bacteria</taxon>
        <taxon>Pseudomonadati</taxon>
        <taxon>Pseudomonadota</taxon>
        <taxon>Betaproteobacteria</taxon>
        <taxon>Burkholderiales</taxon>
        <taxon>Burkholderiaceae</taxon>
        <taxon>Burkholderia</taxon>
        <taxon>Burkholderia cepacia complex</taxon>
    </lineage>
</organism>
<keyword evidence="2" id="KW-0472">Membrane</keyword>
<evidence type="ECO:0000313" key="3">
    <source>
        <dbReference type="EMBL" id="AZQ56216.1"/>
    </source>
</evidence>
<protein>
    <submittedName>
        <fullName evidence="3">Uncharacterized protein</fullName>
    </submittedName>
</protein>
<dbReference type="RefSeq" id="WP_126369561.1">
    <property type="nucleotide sequence ID" value="NZ_CP034547.1"/>
</dbReference>
<keyword evidence="2" id="KW-1133">Transmembrane helix</keyword>
<sequence length="258" mass="28220">MSQLSNEANGSSGSGKAKLIKWAIIIAGVAIAAPAALFVLKGMIALITAAVIGLGAIYFAPVVAMKFANQKVRMIVEEAQSNPIETLINQLAEKRQAAQKFADSITAFRTEVKNFENKTELFEKQYPDDAPRFRSQLDTMKQLLAFREGRYKQVQAELKNFASAIDRAKAMWDMSQAAQQMNKLAGRQTADTFEQIKTDVAVDSVMRSVNKAFSEMETSLMDNPEVKQAQQQAVMNGGHAPGLDATTTNAAQLPSKQQ</sequence>
<feature type="region of interest" description="Disordered" evidence="1">
    <location>
        <begin position="236"/>
        <end position="258"/>
    </location>
</feature>
<dbReference type="AlphaFoldDB" id="A0A3S9NKJ4"/>
<feature type="transmembrane region" description="Helical" evidence="2">
    <location>
        <begin position="44"/>
        <end position="64"/>
    </location>
</feature>
<dbReference type="SUPFAM" id="SSF58100">
    <property type="entry name" value="Bacterial hemolysins"/>
    <property type="match status" value="1"/>
</dbReference>
<evidence type="ECO:0000256" key="1">
    <source>
        <dbReference type="SAM" id="MobiDB-lite"/>
    </source>
</evidence>
<dbReference type="Proteomes" id="UP000277191">
    <property type="component" value="Chromosome 3"/>
</dbReference>
<evidence type="ECO:0000313" key="4">
    <source>
        <dbReference type="Proteomes" id="UP000277191"/>
    </source>
</evidence>
<accession>A0A3S9NKJ4</accession>